<organism evidence="2 3">
    <name type="scientific">Fusarium gaditjirri</name>
    <dbReference type="NCBI Taxonomy" id="282569"/>
    <lineage>
        <taxon>Eukaryota</taxon>
        <taxon>Fungi</taxon>
        <taxon>Dikarya</taxon>
        <taxon>Ascomycota</taxon>
        <taxon>Pezizomycotina</taxon>
        <taxon>Sordariomycetes</taxon>
        <taxon>Hypocreomycetidae</taxon>
        <taxon>Hypocreales</taxon>
        <taxon>Nectriaceae</taxon>
        <taxon>Fusarium</taxon>
        <taxon>Fusarium nisikadoi species complex</taxon>
    </lineage>
</organism>
<dbReference type="OrthoDB" id="4932172at2759"/>
<feature type="region of interest" description="Disordered" evidence="1">
    <location>
        <begin position="288"/>
        <end position="354"/>
    </location>
</feature>
<accession>A0A8H4T5P4</accession>
<evidence type="ECO:0000313" key="2">
    <source>
        <dbReference type="EMBL" id="KAF4951786.1"/>
    </source>
</evidence>
<reference evidence="2" key="2">
    <citation type="submission" date="2020-05" db="EMBL/GenBank/DDBJ databases">
        <authorList>
            <person name="Kim H.-S."/>
            <person name="Proctor R.H."/>
            <person name="Brown D.W."/>
        </authorList>
    </citation>
    <scope>NUCLEOTIDE SEQUENCE</scope>
    <source>
        <strain evidence="2">NRRL 45417</strain>
    </source>
</reference>
<dbReference type="EMBL" id="JABFAI010000167">
    <property type="protein sequence ID" value="KAF4951786.1"/>
    <property type="molecule type" value="Genomic_DNA"/>
</dbReference>
<sequence length="354" mass="38790">MAAIVEDSLDSLLTGDLSDFTQRRAAILEPAYKSYLISTDFCQDSPRPSSTYLLPSSEVIVLISRCPETEAATDLHITKLSDAFADNFIGYCPEEKCVVFKGERGLIDDFIDFTESVAGDREVTVILKAPEQIRLPLGGLEHGLKYEEFVSRVEVLECALWIGNSPSGMYSYSHHESKDKALQHWGDRSVQRKCYSIYPTPPSLVPDTPDRASISTISLKPCRSVNAHILTLFKEQEEGGIRFTKLATGPELPEPVTSNRAPTPDYISMTGDNSLILEGLSNINSTNIRSPITGASSPLSDPPPSPLVHTPSSPLSEPPSDIDEISLHNWDDIHALSSSSSEGGETPPSLREWE</sequence>
<evidence type="ECO:0000313" key="3">
    <source>
        <dbReference type="Proteomes" id="UP000604273"/>
    </source>
</evidence>
<protein>
    <submittedName>
        <fullName evidence="2">Uncharacterized protein</fullName>
    </submittedName>
</protein>
<proteinExistence type="predicted"/>
<feature type="compositionally biased region" description="Low complexity" evidence="1">
    <location>
        <begin position="336"/>
        <end position="354"/>
    </location>
</feature>
<evidence type="ECO:0000256" key="1">
    <source>
        <dbReference type="SAM" id="MobiDB-lite"/>
    </source>
</evidence>
<reference evidence="2" key="1">
    <citation type="journal article" date="2020" name="BMC Genomics">
        <title>Correction to: Identification and distribution of gene clusters required for synthesis of sphingolipid metabolism inhibitors in diverse species of the filamentous fungus Fusarium.</title>
        <authorList>
            <person name="Kim H.S."/>
            <person name="Lohmar J.M."/>
            <person name="Busman M."/>
            <person name="Brown D.W."/>
            <person name="Naumann T.A."/>
            <person name="Divon H.H."/>
            <person name="Lysoe E."/>
            <person name="Uhlig S."/>
            <person name="Proctor R.H."/>
        </authorList>
    </citation>
    <scope>NUCLEOTIDE SEQUENCE</scope>
    <source>
        <strain evidence="2">NRRL 45417</strain>
    </source>
</reference>
<name>A0A8H4T5P4_9HYPO</name>
<dbReference type="AlphaFoldDB" id="A0A8H4T5P4"/>
<feature type="compositionally biased region" description="Basic and acidic residues" evidence="1">
    <location>
        <begin position="325"/>
        <end position="334"/>
    </location>
</feature>
<gene>
    <name evidence="2" type="ORF">FGADI_7249</name>
</gene>
<dbReference type="Proteomes" id="UP000604273">
    <property type="component" value="Unassembled WGS sequence"/>
</dbReference>
<comment type="caution">
    <text evidence="2">The sequence shown here is derived from an EMBL/GenBank/DDBJ whole genome shotgun (WGS) entry which is preliminary data.</text>
</comment>
<keyword evidence="3" id="KW-1185">Reference proteome</keyword>